<name>A0A6A8GU52_9LACO</name>
<proteinExistence type="predicted"/>
<comment type="caution">
    <text evidence="1">The sequence shown here is derived from an EMBL/GenBank/DDBJ whole genome shotgun (WGS) entry which is preliminary data.</text>
</comment>
<organism evidence="1">
    <name type="scientific">Ligilactobacillus ruminis</name>
    <dbReference type="NCBI Taxonomy" id="1623"/>
    <lineage>
        <taxon>Bacteria</taxon>
        <taxon>Bacillati</taxon>
        <taxon>Bacillota</taxon>
        <taxon>Bacilli</taxon>
        <taxon>Lactobacillales</taxon>
        <taxon>Lactobacillaceae</taxon>
        <taxon>Ligilactobacillus</taxon>
    </lineage>
</organism>
<reference evidence="1" key="1">
    <citation type="journal article" date="2019" name="Nat. Med.">
        <title>A library of human gut bacterial isolates paired with longitudinal multiomics data enables mechanistic microbiome research.</title>
        <authorList>
            <person name="Poyet M."/>
            <person name="Groussin M."/>
            <person name="Gibbons S.M."/>
            <person name="Avila-Pacheco J."/>
            <person name="Jiang X."/>
            <person name="Kearney S.M."/>
            <person name="Perrotta A.R."/>
            <person name="Berdy B."/>
            <person name="Zhao S."/>
            <person name="Lieberman T.D."/>
            <person name="Swanson P.K."/>
            <person name="Smith M."/>
            <person name="Roesemann S."/>
            <person name="Alexander J.E."/>
            <person name="Rich S.A."/>
            <person name="Livny J."/>
            <person name="Vlamakis H."/>
            <person name="Clish C."/>
            <person name="Bullock K."/>
            <person name="Deik A."/>
            <person name="Scott J."/>
            <person name="Pierce K.A."/>
            <person name="Xavier R.J."/>
            <person name="Alm E.J."/>
        </authorList>
    </citation>
    <scope>NUCLEOTIDE SEQUENCE</scope>
    <source>
        <strain evidence="1">BIOML-A18</strain>
    </source>
</reference>
<evidence type="ECO:0000313" key="1">
    <source>
        <dbReference type="EMBL" id="MSA68253.1"/>
    </source>
</evidence>
<dbReference type="EMBL" id="WKOD01000007">
    <property type="protein sequence ID" value="MSA68253.1"/>
    <property type="molecule type" value="Genomic_DNA"/>
</dbReference>
<gene>
    <name evidence="1" type="ORF">GKC89_03870</name>
</gene>
<sequence>MSENIFFNPGDSIASDFDFNKAYVSAQIYRHKAEKPVLIVQEKDGRPYFIFDEDAAIDQETDEAKKFSVIKKI</sequence>
<dbReference type="RefSeq" id="WP_003696468.1">
    <property type="nucleotide sequence ID" value="NZ_JADNNQ010000097.1"/>
</dbReference>
<dbReference type="AlphaFoldDB" id="A0A6A8GU52"/>
<protein>
    <submittedName>
        <fullName evidence="1">Uncharacterized protein</fullName>
    </submittedName>
</protein>
<accession>A0A6A8GU52</accession>